<dbReference type="AlphaFoldDB" id="A0A1R0GMQ0"/>
<dbReference type="OrthoDB" id="2400069at2759"/>
<dbReference type="EMBL" id="LSSL01007082">
    <property type="protein sequence ID" value="OLY78175.1"/>
    <property type="molecule type" value="Genomic_DNA"/>
</dbReference>
<comment type="caution">
    <text evidence="1">The sequence shown here is derived from an EMBL/GenBank/DDBJ whole genome shotgun (WGS) entry which is preliminary data.</text>
</comment>
<feature type="non-terminal residue" evidence="1">
    <location>
        <position position="72"/>
    </location>
</feature>
<name>A0A1R0GMQ0_9FUNG</name>
<reference evidence="1 2" key="1">
    <citation type="journal article" date="2016" name="Mol. Biol. Evol.">
        <title>Genome-Wide Survey of Gut Fungi (Harpellales) Reveals the First Horizontally Transferred Ubiquitin Gene from a Mosquito Host.</title>
        <authorList>
            <person name="Wang Y."/>
            <person name="White M.M."/>
            <person name="Kvist S."/>
            <person name="Moncalvo J.M."/>
        </authorList>
    </citation>
    <scope>NUCLEOTIDE SEQUENCE [LARGE SCALE GENOMIC DNA]</scope>
    <source>
        <strain evidence="1 2">ALG-7-W6</strain>
    </source>
</reference>
<gene>
    <name evidence="1" type="ORF">AYI68_g7780</name>
</gene>
<sequence length="72" mass="8349">MSIFSNDFLRLLVVAPKEKRCGQPIMKPCKIQSHADPLLCPVEAYNSYILHFKDVQCMRKHYNHPDSTLSML</sequence>
<evidence type="ECO:0000313" key="2">
    <source>
        <dbReference type="Proteomes" id="UP000187455"/>
    </source>
</evidence>
<evidence type="ECO:0000313" key="1">
    <source>
        <dbReference type="EMBL" id="OLY78175.1"/>
    </source>
</evidence>
<accession>A0A1R0GMQ0</accession>
<proteinExistence type="predicted"/>
<protein>
    <submittedName>
        <fullName evidence="1">Uncharacterized protein</fullName>
    </submittedName>
</protein>
<keyword evidence="2" id="KW-1185">Reference proteome</keyword>
<dbReference type="Proteomes" id="UP000187455">
    <property type="component" value="Unassembled WGS sequence"/>
</dbReference>
<organism evidence="1 2">
    <name type="scientific">Smittium mucronatum</name>
    <dbReference type="NCBI Taxonomy" id="133383"/>
    <lineage>
        <taxon>Eukaryota</taxon>
        <taxon>Fungi</taxon>
        <taxon>Fungi incertae sedis</taxon>
        <taxon>Zoopagomycota</taxon>
        <taxon>Kickxellomycotina</taxon>
        <taxon>Harpellomycetes</taxon>
        <taxon>Harpellales</taxon>
        <taxon>Legeriomycetaceae</taxon>
        <taxon>Smittium</taxon>
    </lineage>
</organism>